<dbReference type="Proteomes" id="UP001497453">
    <property type="component" value="Chromosome 4"/>
</dbReference>
<keyword evidence="3" id="KW-1185">Reference proteome</keyword>
<evidence type="ECO:0000313" key="3">
    <source>
        <dbReference type="Proteomes" id="UP001497453"/>
    </source>
</evidence>
<gene>
    <name evidence="2" type="ORF">GFSPODELE1_LOCUS5863</name>
</gene>
<protein>
    <submittedName>
        <fullName evidence="2">Uncharacterized protein</fullName>
    </submittedName>
</protein>
<accession>A0ABP1DF06</accession>
<organism evidence="2 3">
    <name type="scientific">Somion occarium</name>
    <dbReference type="NCBI Taxonomy" id="3059160"/>
    <lineage>
        <taxon>Eukaryota</taxon>
        <taxon>Fungi</taxon>
        <taxon>Dikarya</taxon>
        <taxon>Basidiomycota</taxon>
        <taxon>Agaricomycotina</taxon>
        <taxon>Agaricomycetes</taxon>
        <taxon>Polyporales</taxon>
        <taxon>Cerrenaceae</taxon>
        <taxon>Somion</taxon>
    </lineage>
</organism>
<sequence>MRGYVGGRAWKDNFVEFNVFRLSRSLSHGIWLAITPSWDPHCLHGIWNKQRPLRRIENETTGAIVPHLEMLASTWLDPDCVAAVRISSTLYLVNAGSHPPRVFILNPFTIDLTALKLIIGHVEHVAQMHVSDWRERFTLANGTFFHLAWGQDEEMAAQKHTKNILDVGLRDRRHVAAIIRLMRTPGPFEGGSDYIFEKYMKVAVSLLYENGDIHFIEGTDCLTNDRLTSPLPLLIAGEYLSLHVPLLSTQDFFIGGSSDLSKKVQASFAAAARNTLVKLVRNHNEAGPSALALPEEFIVYGLHWSNARLHILAHFVTNIDSDDPDKWKFCQVLVAQHWITLEEVDHRNPIGSFRHYAEFDMLLDRWRVVVSLFMIRAHVQRLKQCLQTGDTAGYPSSEMGFVQSSEAYLGSSLPIDIGIAWRQPLHEYVCELHGFWRGSRIYVPAEWIPAEHEQLDLDIDDFEENVRPLMVSLAKLALSPLRPLLAPMDKETVVQNDQRMDYKGPRYTHSLQVPRSMFFWRRLNLDLKANTQPHLVLLYDLLMMATTSWDDINIFFANTFANFSTYAVRWDPCICYPFEVQTDDSIFIMDFALAVQTIPPTTPSMIKRAYYLPLSISSPAVLIGLRSNDMEGKGRVLSDSDLRAVRGIMLPHLRMVDLGFNNDKEKDTRDVGWPSWAILFCIIVKPGFVHIVGSTLSSMGDDHQVELHLVDSLPITMFAHDISDFEDRLRLATALFTLQTHVVRFAEQWASICWPDELLIEEHEAIVDVAEQDTPSPSEDAPPQPEQEWGVTRSIEDGDSRDSENTDKPRGENLSQVRETVEIWLKKLRLHQPLDIATTEV</sequence>
<name>A0ABP1DF06_9APHY</name>
<evidence type="ECO:0000313" key="2">
    <source>
        <dbReference type="EMBL" id="CAL1706413.1"/>
    </source>
</evidence>
<feature type="compositionally biased region" description="Basic and acidic residues" evidence="1">
    <location>
        <begin position="794"/>
        <end position="811"/>
    </location>
</feature>
<reference evidence="3" key="1">
    <citation type="submission" date="2024-04" db="EMBL/GenBank/DDBJ databases">
        <authorList>
            <person name="Shaw F."/>
            <person name="Minotto A."/>
        </authorList>
    </citation>
    <scope>NUCLEOTIDE SEQUENCE [LARGE SCALE GENOMIC DNA]</scope>
</reference>
<proteinExistence type="predicted"/>
<dbReference type="EMBL" id="OZ037947">
    <property type="protein sequence ID" value="CAL1706413.1"/>
    <property type="molecule type" value="Genomic_DNA"/>
</dbReference>
<evidence type="ECO:0000256" key="1">
    <source>
        <dbReference type="SAM" id="MobiDB-lite"/>
    </source>
</evidence>
<feature type="region of interest" description="Disordered" evidence="1">
    <location>
        <begin position="771"/>
        <end position="814"/>
    </location>
</feature>